<sequence>MGLLAQLELEYESDDVEKFLHFFRIMADSLEPLIIKLESKAYKTALKEIQSLAHNTAWAARRLKLDEITDFCVFCEDIMQQALRFDGPASAEFIDWLLLLSEQCENYCKSYEQDAENLAFFNPLLVKLPSKLSN</sequence>
<dbReference type="SUPFAM" id="SSF47226">
    <property type="entry name" value="Histidine-containing phosphotransfer domain, HPT domain"/>
    <property type="match status" value="1"/>
</dbReference>
<proteinExistence type="predicted"/>
<gene>
    <name evidence="1" type="ORF">CAV_1519</name>
</gene>
<evidence type="ECO:0000313" key="2">
    <source>
        <dbReference type="Proteomes" id="UP000201169"/>
    </source>
</evidence>
<dbReference type="RefSeq" id="WP_094325939.1">
    <property type="nucleotide sequence ID" value="NZ_CP022347.1"/>
</dbReference>
<evidence type="ECO:0008006" key="3">
    <source>
        <dbReference type="Google" id="ProtNLM"/>
    </source>
</evidence>
<dbReference type="OrthoDB" id="5339431at2"/>
<name>A0A222MYP5_9BACT</name>
<keyword evidence="2" id="KW-1185">Reference proteome</keyword>
<dbReference type="Proteomes" id="UP000201169">
    <property type="component" value="Chromosome"/>
</dbReference>
<dbReference type="Gene3D" id="1.20.120.160">
    <property type="entry name" value="HPT domain"/>
    <property type="match status" value="1"/>
</dbReference>
<evidence type="ECO:0000313" key="1">
    <source>
        <dbReference type="EMBL" id="ASQ31127.1"/>
    </source>
</evidence>
<accession>A0A222MYP5</accession>
<dbReference type="InterPro" id="IPR036641">
    <property type="entry name" value="HPT_dom_sf"/>
</dbReference>
<dbReference type="AlphaFoldDB" id="A0A222MYP5"/>
<dbReference type="EMBL" id="CP022347">
    <property type="protein sequence ID" value="ASQ31127.1"/>
    <property type="molecule type" value="Genomic_DNA"/>
</dbReference>
<dbReference type="GO" id="GO:0000160">
    <property type="term" value="P:phosphorelay signal transduction system"/>
    <property type="evidence" value="ECO:0007669"/>
    <property type="project" value="InterPro"/>
</dbReference>
<reference evidence="1 2" key="1">
    <citation type="submission" date="2017-07" db="EMBL/GenBank/DDBJ databases">
        <title>Analysis of two Campylobacter avium genomes and identification of a novel hippuricase gene.</title>
        <authorList>
            <person name="Miller W.G."/>
            <person name="Chapman M.H."/>
            <person name="Yee E."/>
            <person name="Revez J."/>
            <person name="Bono J.L."/>
            <person name="Rossi M."/>
        </authorList>
    </citation>
    <scope>NUCLEOTIDE SEQUENCE [LARGE SCALE GENOMIC DNA]</scope>
    <source>
        <strain evidence="1 2">LMG 24591</strain>
    </source>
</reference>
<organism evidence="1 2">
    <name type="scientific">Campylobacter avium LMG 24591</name>
    <dbReference type="NCBI Taxonomy" id="522484"/>
    <lineage>
        <taxon>Bacteria</taxon>
        <taxon>Pseudomonadati</taxon>
        <taxon>Campylobacterota</taxon>
        <taxon>Epsilonproteobacteria</taxon>
        <taxon>Campylobacterales</taxon>
        <taxon>Campylobacteraceae</taxon>
        <taxon>Campylobacter</taxon>
    </lineage>
</organism>
<protein>
    <recommendedName>
        <fullName evidence="3">HPt domain-containing protein</fullName>
    </recommendedName>
</protein>
<dbReference type="KEGG" id="cavi:CAV_1519"/>